<proteinExistence type="inferred from homology"/>
<dbReference type="GO" id="GO:0008664">
    <property type="term" value="F:RNA 2',3'-cyclic 3'-phosphodiesterase activity"/>
    <property type="evidence" value="ECO:0007669"/>
    <property type="project" value="UniProtKB-EC"/>
</dbReference>
<dbReference type="GO" id="GO:0004113">
    <property type="term" value="F:2',3'-cyclic-nucleotide 3'-phosphodiesterase activity"/>
    <property type="evidence" value="ECO:0007669"/>
    <property type="project" value="InterPro"/>
</dbReference>
<dbReference type="eggNOG" id="COG1514">
    <property type="taxonomic scope" value="Bacteria"/>
</dbReference>
<comment type="function">
    <text evidence="2">Hydrolyzes RNA 2',3'-cyclic phosphodiester to an RNA 2'-phosphomonoester.</text>
</comment>
<dbReference type="GO" id="GO:0016874">
    <property type="term" value="F:ligase activity"/>
    <property type="evidence" value="ECO:0007669"/>
    <property type="project" value="UniProtKB-KW"/>
</dbReference>
<dbReference type="RefSeq" id="WP_011497588.1">
    <property type="nucleotide sequence ID" value="NC_007954.1"/>
</dbReference>
<dbReference type="OrthoDB" id="7061261at2"/>
<feature type="active site" description="Proton acceptor" evidence="2">
    <location>
        <position position="144"/>
    </location>
</feature>
<dbReference type="InterPro" id="IPR004175">
    <property type="entry name" value="RNA_CPDase"/>
</dbReference>
<gene>
    <name evidence="4" type="ordered locus">Sden_3167</name>
</gene>
<comment type="catalytic activity">
    <reaction evidence="2">
        <text>a 3'-end 2',3'-cyclophospho-ribonucleotide-RNA + H2O = a 3'-end 2'-phospho-ribonucleotide-RNA + H(+)</text>
        <dbReference type="Rhea" id="RHEA:11828"/>
        <dbReference type="Rhea" id="RHEA-COMP:10464"/>
        <dbReference type="Rhea" id="RHEA-COMP:17353"/>
        <dbReference type="ChEBI" id="CHEBI:15377"/>
        <dbReference type="ChEBI" id="CHEBI:15378"/>
        <dbReference type="ChEBI" id="CHEBI:83064"/>
        <dbReference type="ChEBI" id="CHEBI:173113"/>
        <dbReference type="EC" id="3.1.4.58"/>
    </reaction>
</comment>
<dbReference type="PANTHER" id="PTHR35561">
    <property type="entry name" value="RNA 2',3'-CYCLIC PHOSPHODIESTERASE"/>
    <property type="match status" value="1"/>
</dbReference>
<comment type="similarity">
    <text evidence="2">Belongs to the 2H phosphoesterase superfamily. ThpR family.</text>
</comment>
<dbReference type="KEGG" id="sdn:Sden_3167"/>
<organism evidence="4 5">
    <name type="scientific">Shewanella denitrificans (strain OS217 / ATCC BAA-1090 / DSM 15013)</name>
    <dbReference type="NCBI Taxonomy" id="318161"/>
    <lineage>
        <taxon>Bacteria</taxon>
        <taxon>Pseudomonadati</taxon>
        <taxon>Pseudomonadota</taxon>
        <taxon>Gammaproteobacteria</taxon>
        <taxon>Alteromonadales</taxon>
        <taxon>Shewanellaceae</taxon>
        <taxon>Shewanella</taxon>
    </lineage>
</organism>
<evidence type="ECO:0000256" key="2">
    <source>
        <dbReference type="HAMAP-Rule" id="MF_01940"/>
    </source>
</evidence>
<dbReference type="InterPro" id="IPR014051">
    <property type="entry name" value="Phosphoesterase_HXTX"/>
</dbReference>
<name>Q12JD3_SHEDO</name>
<evidence type="ECO:0000313" key="4">
    <source>
        <dbReference type="EMBL" id="ABE56443.1"/>
    </source>
</evidence>
<dbReference type="SUPFAM" id="SSF55144">
    <property type="entry name" value="LigT-like"/>
    <property type="match status" value="1"/>
</dbReference>
<dbReference type="HOGENOM" id="CLU_081251_2_1_6"/>
<protein>
    <recommendedName>
        <fullName evidence="2">RNA 2',3'-cyclic phosphodiesterase</fullName>
        <shortName evidence="2">RNA 2',3'-CPDase</shortName>
        <ecNumber evidence="2">3.1.4.58</ecNumber>
    </recommendedName>
</protein>
<reference evidence="4" key="1">
    <citation type="submission" date="2006-03" db="EMBL/GenBank/DDBJ databases">
        <title>Complete sequence of Shewanella denitrificans OS217.</title>
        <authorList>
            <consortium name="US DOE Joint Genome Institute"/>
            <person name="Copeland A."/>
            <person name="Lucas S."/>
            <person name="Lapidus A."/>
            <person name="Barry K."/>
            <person name="Detter J.C."/>
            <person name="Glavina del Rio T."/>
            <person name="Hammon N."/>
            <person name="Israni S."/>
            <person name="Dalin E."/>
            <person name="Tice H."/>
            <person name="Pitluck S."/>
            <person name="Brettin T."/>
            <person name="Bruce D."/>
            <person name="Han C."/>
            <person name="Tapia R."/>
            <person name="Gilna P."/>
            <person name="Kiss H."/>
            <person name="Schmutz J."/>
            <person name="Larimer F."/>
            <person name="Land M."/>
            <person name="Hauser L."/>
            <person name="Kyrpides N."/>
            <person name="Lykidis A."/>
            <person name="Richardson P."/>
        </authorList>
    </citation>
    <scope>NUCLEOTIDE SEQUENCE [LARGE SCALE GENOMIC DNA]</scope>
    <source>
        <strain evidence="4">OS217</strain>
    </source>
</reference>
<keyword evidence="4" id="KW-0436">Ligase</keyword>
<dbReference type="STRING" id="318161.Sden_3167"/>
<keyword evidence="1 2" id="KW-0378">Hydrolase</keyword>
<evidence type="ECO:0000259" key="3">
    <source>
        <dbReference type="Pfam" id="PF02834"/>
    </source>
</evidence>
<dbReference type="AlphaFoldDB" id="Q12JD3"/>
<accession>Q12JD3</accession>
<dbReference type="Pfam" id="PF02834">
    <property type="entry name" value="LigT_PEase"/>
    <property type="match status" value="1"/>
</dbReference>
<comment type="caution">
    <text evidence="2">Lacks conserved residue(s) required for the propagation of feature annotation.</text>
</comment>
<evidence type="ECO:0000313" key="5">
    <source>
        <dbReference type="Proteomes" id="UP000001982"/>
    </source>
</evidence>
<dbReference type="InterPro" id="IPR009097">
    <property type="entry name" value="Cyclic_Pdiesterase"/>
</dbReference>
<sequence>MNPEKQSPNNQNSIEFKRLFLGFSIPANQTELLTALQQQLTPHLNSDAKAIAAENFHLTLLFLGGFPTAQLPQLLTTIDTLRLALFNQTLTKLCFWPGPKILCLKGEACPNLADLAEQVSTQLAPLIHNQAHNPLIKEHCYTPHISLFRKVTRFNQHQAEPCLPERQINLAPRELHLYESRSVNTEQNGKAQSSVRYQILHSWPLMPMKSEA</sequence>
<feature type="active site" description="Proton donor" evidence="2">
    <location>
        <position position="57"/>
    </location>
</feature>
<keyword evidence="5" id="KW-1185">Reference proteome</keyword>
<evidence type="ECO:0000256" key="1">
    <source>
        <dbReference type="ARBA" id="ARBA00022801"/>
    </source>
</evidence>
<feature type="domain" description="Phosphoesterase HXTX" evidence="3">
    <location>
        <begin position="25"/>
        <end position="98"/>
    </location>
</feature>
<dbReference type="Proteomes" id="UP000001982">
    <property type="component" value="Chromosome"/>
</dbReference>
<dbReference type="Gene3D" id="3.90.1140.10">
    <property type="entry name" value="Cyclic phosphodiesterase"/>
    <property type="match status" value="1"/>
</dbReference>
<feature type="short sequence motif" description="HXTX 1" evidence="2">
    <location>
        <begin position="57"/>
        <end position="60"/>
    </location>
</feature>
<dbReference type="EMBL" id="CP000302">
    <property type="protein sequence ID" value="ABE56443.1"/>
    <property type="molecule type" value="Genomic_DNA"/>
</dbReference>
<dbReference type="EC" id="3.1.4.58" evidence="2"/>
<dbReference type="HAMAP" id="MF_01940">
    <property type="entry name" value="RNA_CPDase"/>
    <property type="match status" value="1"/>
</dbReference>
<dbReference type="NCBIfam" id="TIGR02258">
    <property type="entry name" value="2_5_ligase"/>
    <property type="match status" value="1"/>
</dbReference>
<dbReference type="PANTHER" id="PTHR35561:SF1">
    <property type="entry name" value="RNA 2',3'-CYCLIC PHOSPHODIESTERASE"/>
    <property type="match status" value="1"/>
</dbReference>